<feature type="domain" description="SnoaL-like" evidence="1">
    <location>
        <begin position="12"/>
        <end position="106"/>
    </location>
</feature>
<proteinExistence type="predicted"/>
<name>A0A1L7NBX6_PSEPU</name>
<dbReference type="Proteomes" id="UP000218731">
    <property type="component" value="Chromosome 1"/>
</dbReference>
<dbReference type="SUPFAM" id="SSF54427">
    <property type="entry name" value="NTF2-like"/>
    <property type="match status" value="1"/>
</dbReference>
<protein>
    <submittedName>
        <fullName evidence="3">Nuclear transport factor 2 family protein</fullName>
    </submittedName>
    <submittedName>
        <fullName evidence="2">Transcriptional regulator</fullName>
    </submittedName>
</protein>
<sequence length="140" mass="16241">MSAYLQQFAERFASLDGANLDTLEELYSEDVTFRDPLHHIQGLQALRAYFEQLYANARDIRYAITSADEVRPGQGYLRWTLQFCHPRLARGQPITLQGCSCLHWRDRVHFHQDYFDAGALLYEHLPLMGGAIRWLKGRLA</sequence>
<accession>A0A1L7NBX6</accession>
<dbReference type="RefSeq" id="WP_016486287.1">
    <property type="nucleotide sequence ID" value="NZ_AP015029.1"/>
</dbReference>
<organism evidence="2 4">
    <name type="scientific">Pseudomonas putida</name>
    <name type="common">Arthrobacter siderocapsulatus</name>
    <dbReference type="NCBI Taxonomy" id="303"/>
    <lineage>
        <taxon>Bacteria</taxon>
        <taxon>Pseudomonadati</taxon>
        <taxon>Pseudomonadota</taxon>
        <taxon>Gammaproteobacteria</taxon>
        <taxon>Pseudomonadales</taxon>
        <taxon>Pseudomonadaceae</taxon>
        <taxon>Pseudomonas</taxon>
    </lineage>
</organism>
<evidence type="ECO:0000313" key="3">
    <source>
        <dbReference type="EMBL" id="QOD00283.1"/>
    </source>
</evidence>
<reference evidence="3 5" key="2">
    <citation type="submission" date="2020-09" db="EMBL/GenBank/DDBJ databases">
        <title>Co-existence of a novel multidrug-resistance efflux pump with carbapenem resistance gene blaVIM-2 in one megaplasmid in Pseudomonas putida.</title>
        <authorList>
            <person name="Peng K."/>
            <person name="Li R."/>
        </authorList>
    </citation>
    <scope>NUCLEOTIDE SEQUENCE [LARGE SCALE GENOMIC DNA]</scope>
    <source>
        <strain evidence="3 5">ZXPA-20</strain>
    </source>
</reference>
<evidence type="ECO:0000313" key="4">
    <source>
        <dbReference type="Proteomes" id="UP000218731"/>
    </source>
</evidence>
<dbReference type="EMBL" id="AP015029">
    <property type="protein sequence ID" value="BAW22965.1"/>
    <property type="molecule type" value="Genomic_DNA"/>
</dbReference>
<evidence type="ECO:0000313" key="2">
    <source>
        <dbReference type="EMBL" id="BAW22965.1"/>
    </source>
</evidence>
<dbReference type="Gene3D" id="3.10.450.50">
    <property type="match status" value="1"/>
</dbReference>
<dbReference type="AlphaFoldDB" id="A0A1L7NBX6"/>
<dbReference type="Pfam" id="PF12680">
    <property type="entry name" value="SnoaL_2"/>
    <property type="match status" value="1"/>
</dbReference>
<dbReference type="InterPro" id="IPR032710">
    <property type="entry name" value="NTF2-like_dom_sf"/>
</dbReference>
<dbReference type="Proteomes" id="UP000516786">
    <property type="component" value="Chromosome"/>
</dbReference>
<gene>
    <name evidence="3" type="ORF">ID616_11560</name>
    <name evidence="2" type="ORF">KF715C_ch23920</name>
</gene>
<dbReference type="InterPro" id="IPR037401">
    <property type="entry name" value="SnoaL-like"/>
</dbReference>
<reference evidence="2 4" key="1">
    <citation type="submission" date="2015-11" db="EMBL/GenBank/DDBJ databases">
        <title>Complete genome sequencing of a biphenyl-degrading bacterium, Pseudomonas putida KF715 (=NBRC110667).</title>
        <authorList>
            <person name="Suenaga H."/>
            <person name="Fujihara N."/>
            <person name="Watanabe T."/>
            <person name="Hirose J."/>
            <person name="Kimura N."/>
            <person name="Yamazoe A."/>
            <person name="Hosoyama A."/>
            <person name="Shimodaira J."/>
            <person name="Furukawa K."/>
        </authorList>
    </citation>
    <scope>NUCLEOTIDE SEQUENCE [LARGE SCALE GENOMIC DNA]</scope>
    <source>
        <strain evidence="2 4">KF715</strain>
    </source>
</reference>
<evidence type="ECO:0000313" key="5">
    <source>
        <dbReference type="Proteomes" id="UP000516786"/>
    </source>
</evidence>
<evidence type="ECO:0000259" key="1">
    <source>
        <dbReference type="Pfam" id="PF12680"/>
    </source>
</evidence>
<dbReference type="EMBL" id="CP061723">
    <property type="protein sequence ID" value="QOD00283.1"/>
    <property type="molecule type" value="Genomic_DNA"/>
</dbReference>